<dbReference type="GeneID" id="106150766"/>
<feature type="transmembrane region" description="Helical" evidence="1">
    <location>
        <begin position="202"/>
        <end position="222"/>
    </location>
</feature>
<evidence type="ECO:0000256" key="1">
    <source>
        <dbReference type="SAM" id="Phobius"/>
    </source>
</evidence>
<dbReference type="InParanoid" id="A0A1S3GZU9"/>
<protein>
    <submittedName>
        <fullName evidence="3">Uncharacterized protein LOC106150766</fullName>
    </submittedName>
</protein>
<dbReference type="RefSeq" id="XP_013379202.2">
    <property type="nucleotide sequence ID" value="XM_013523748.2"/>
</dbReference>
<gene>
    <name evidence="3" type="primary">LOC106150766</name>
</gene>
<evidence type="ECO:0000313" key="2">
    <source>
        <dbReference type="Proteomes" id="UP000085678"/>
    </source>
</evidence>
<keyword evidence="1" id="KW-1133">Transmembrane helix</keyword>
<keyword evidence="2" id="KW-1185">Reference proteome</keyword>
<keyword evidence="1" id="KW-0472">Membrane</keyword>
<organism evidence="2 3">
    <name type="scientific">Lingula anatina</name>
    <name type="common">Brachiopod</name>
    <name type="synonym">Lingula unguis</name>
    <dbReference type="NCBI Taxonomy" id="7574"/>
    <lineage>
        <taxon>Eukaryota</taxon>
        <taxon>Metazoa</taxon>
        <taxon>Spiralia</taxon>
        <taxon>Lophotrochozoa</taxon>
        <taxon>Brachiopoda</taxon>
        <taxon>Linguliformea</taxon>
        <taxon>Lingulata</taxon>
        <taxon>Lingulida</taxon>
        <taxon>Linguloidea</taxon>
        <taxon>Lingulidae</taxon>
        <taxon>Lingula</taxon>
    </lineage>
</organism>
<accession>A0A1S3GZU9</accession>
<dbReference type="Proteomes" id="UP000085678">
    <property type="component" value="Unplaced"/>
</dbReference>
<reference evidence="3" key="1">
    <citation type="submission" date="2025-08" db="UniProtKB">
        <authorList>
            <consortium name="RefSeq"/>
        </authorList>
    </citation>
    <scope>IDENTIFICATION</scope>
    <source>
        <tissue evidence="3">Gonads</tissue>
    </source>
</reference>
<name>A0A1S3GZU9_LINAN</name>
<sequence>MATGHTNSKSTLRKDYLQWLSVYMYYLLTVYLEWACSCCHASALGAISHFATGKASNSLINTTYTINHPCDKSGNLTLLLNFPKEYQHGSDLYFICSNCTDCGHCGAIFTHTEIKFCGDCKACGVKQGDRLNCTANQGLQDSDCRKGCVHDNLTDNCAENQPDVTSPNTPGNFQSQDMDFTSANLSANRYVDISPRTHWQEILISTMFSVVALAILLALIIWRTNISRQTTTNEELHETGFSKMDEGTKIIAKKSYGSDDGGYDNCPTNSHCQDTVESLEMTIKNE</sequence>
<dbReference type="KEGG" id="lak:106150766"/>
<keyword evidence="1" id="KW-0812">Transmembrane</keyword>
<proteinExistence type="predicted"/>
<evidence type="ECO:0000313" key="3">
    <source>
        <dbReference type="RefSeq" id="XP_013379202.2"/>
    </source>
</evidence>
<dbReference type="AlphaFoldDB" id="A0A1S3GZU9"/>